<evidence type="ECO:0000256" key="4">
    <source>
        <dbReference type="ARBA" id="ARBA00022884"/>
    </source>
</evidence>
<gene>
    <name evidence="6" type="ORF">OJF2_14820</name>
</gene>
<dbReference type="InterPro" id="IPR029063">
    <property type="entry name" value="SAM-dependent_MTases_sf"/>
</dbReference>
<dbReference type="InterPro" id="IPR048196">
    <property type="entry name" value="Ornithlipidmtase_OlsG"/>
</dbReference>
<dbReference type="PROSITE" id="PS01131">
    <property type="entry name" value="RRNA_A_DIMETH"/>
    <property type="match status" value="1"/>
</dbReference>
<feature type="domain" description="Ribosomal RNA adenine methylase transferase N-terminal" evidence="5">
    <location>
        <begin position="28"/>
        <end position="176"/>
    </location>
</feature>
<dbReference type="SUPFAM" id="SSF53335">
    <property type="entry name" value="S-adenosyl-L-methionine-dependent methyltransferases"/>
    <property type="match status" value="1"/>
</dbReference>
<dbReference type="PANTHER" id="PTHR11727:SF7">
    <property type="entry name" value="DIMETHYLADENOSINE TRANSFERASE-RELATED"/>
    <property type="match status" value="1"/>
</dbReference>
<sequence length="192" mass="21431">MSDFGLFFGKFLRQGTAIASLAPSSPWLSRATVREVDWATARVVVELGAGTGPITRVLAERAPDACRVVVLERDPDFARLLRERFSGRPNLDVVEGDVRDLAAILADRGVTRADAIVSGLPVPSFPADLTRSLFRDVGRLLPDGGLYSQITELPWVYWRFYRRFFEDVRFAFEPRNLPPAGAYFCRGVKPLD</sequence>
<dbReference type="InterPro" id="IPR041698">
    <property type="entry name" value="Methyltransf_25"/>
</dbReference>
<organism evidence="6 7">
    <name type="scientific">Aquisphaera giovannonii</name>
    <dbReference type="NCBI Taxonomy" id="406548"/>
    <lineage>
        <taxon>Bacteria</taxon>
        <taxon>Pseudomonadati</taxon>
        <taxon>Planctomycetota</taxon>
        <taxon>Planctomycetia</taxon>
        <taxon>Isosphaerales</taxon>
        <taxon>Isosphaeraceae</taxon>
        <taxon>Aquisphaera</taxon>
    </lineage>
</organism>
<keyword evidence="4" id="KW-0694">RNA-binding</keyword>
<dbReference type="InterPro" id="IPR001737">
    <property type="entry name" value="KsgA/Erm"/>
</dbReference>
<dbReference type="RefSeq" id="WP_148592565.1">
    <property type="nucleotide sequence ID" value="NZ_CP042997.1"/>
</dbReference>
<evidence type="ECO:0000313" key="6">
    <source>
        <dbReference type="EMBL" id="QEH32990.1"/>
    </source>
</evidence>
<dbReference type="OrthoDB" id="9805585at2"/>
<dbReference type="GO" id="GO:0000179">
    <property type="term" value="F:rRNA (adenine-N6,N6-)-dimethyltransferase activity"/>
    <property type="evidence" value="ECO:0007669"/>
    <property type="project" value="InterPro"/>
</dbReference>
<dbReference type="NCBIfam" id="NF041658">
    <property type="entry name" value="ornithlipidmtase_OlsG"/>
    <property type="match status" value="1"/>
</dbReference>
<dbReference type="Gene3D" id="3.40.50.150">
    <property type="entry name" value="Vaccinia Virus protein VP39"/>
    <property type="match status" value="1"/>
</dbReference>
<evidence type="ECO:0000256" key="3">
    <source>
        <dbReference type="ARBA" id="ARBA00022691"/>
    </source>
</evidence>
<name>A0A5B9VZ91_9BACT</name>
<evidence type="ECO:0000313" key="7">
    <source>
        <dbReference type="Proteomes" id="UP000324233"/>
    </source>
</evidence>
<reference evidence="6 7" key="1">
    <citation type="submission" date="2019-08" db="EMBL/GenBank/DDBJ databases">
        <title>Deep-cultivation of Planctomycetes and their phenomic and genomic characterization uncovers novel biology.</title>
        <authorList>
            <person name="Wiegand S."/>
            <person name="Jogler M."/>
            <person name="Boedeker C."/>
            <person name="Pinto D."/>
            <person name="Vollmers J."/>
            <person name="Rivas-Marin E."/>
            <person name="Kohn T."/>
            <person name="Peeters S.H."/>
            <person name="Heuer A."/>
            <person name="Rast P."/>
            <person name="Oberbeckmann S."/>
            <person name="Bunk B."/>
            <person name="Jeske O."/>
            <person name="Meyerdierks A."/>
            <person name="Storesund J.E."/>
            <person name="Kallscheuer N."/>
            <person name="Luecker S."/>
            <person name="Lage O.M."/>
            <person name="Pohl T."/>
            <person name="Merkel B.J."/>
            <person name="Hornburger P."/>
            <person name="Mueller R.-W."/>
            <person name="Bruemmer F."/>
            <person name="Labrenz M."/>
            <person name="Spormann A.M."/>
            <person name="Op den Camp H."/>
            <person name="Overmann J."/>
            <person name="Amann R."/>
            <person name="Jetten M.S.M."/>
            <person name="Mascher T."/>
            <person name="Medema M.H."/>
            <person name="Devos D.P."/>
            <person name="Kaster A.-K."/>
            <person name="Ovreas L."/>
            <person name="Rohde M."/>
            <person name="Galperin M.Y."/>
            <person name="Jogler C."/>
        </authorList>
    </citation>
    <scope>NUCLEOTIDE SEQUENCE [LARGE SCALE GENOMIC DNA]</scope>
    <source>
        <strain evidence="6 7">OJF2</strain>
    </source>
</reference>
<accession>A0A5B9VZ91</accession>
<dbReference type="GO" id="GO:0003723">
    <property type="term" value="F:RNA binding"/>
    <property type="evidence" value="ECO:0007669"/>
    <property type="project" value="UniProtKB-KW"/>
</dbReference>
<keyword evidence="7" id="KW-1185">Reference proteome</keyword>
<evidence type="ECO:0000256" key="1">
    <source>
        <dbReference type="ARBA" id="ARBA00022603"/>
    </source>
</evidence>
<evidence type="ECO:0000256" key="2">
    <source>
        <dbReference type="ARBA" id="ARBA00022679"/>
    </source>
</evidence>
<keyword evidence="1 6" id="KW-0489">Methyltransferase</keyword>
<dbReference type="KEGG" id="agv:OJF2_14820"/>
<dbReference type="SMART" id="SM00650">
    <property type="entry name" value="rADc"/>
    <property type="match status" value="1"/>
</dbReference>
<dbReference type="CDD" id="cd02440">
    <property type="entry name" value="AdoMet_MTases"/>
    <property type="match status" value="1"/>
</dbReference>
<dbReference type="Pfam" id="PF13649">
    <property type="entry name" value="Methyltransf_25"/>
    <property type="match status" value="1"/>
</dbReference>
<dbReference type="InterPro" id="IPR020598">
    <property type="entry name" value="rRNA_Ade_methylase_Trfase_N"/>
</dbReference>
<dbReference type="EMBL" id="CP042997">
    <property type="protein sequence ID" value="QEH32990.1"/>
    <property type="molecule type" value="Genomic_DNA"/>
</dbReference>
<dbReference type="InterPro" id="IPR020596">
    <property type="entry name" value="rRNA_Ade_Mease_Trfase_CS"/>
</dbReference>
<evidence type="ECO:0000259" key="5">
    <source>
        <dbReference type="SMART" id="SM00650"/>
    </source>
</evidence>
<protein>
    <submittedName>
        <fullName evidence="6">16S ribosomal RNA methyltransferase KsgA/Dim1 family protein</fullName>
    </submittedName>
</protein>
<dbReference type="PANTHER" id="PTHR11727">
    <property type="entry name" value="DIMETHYLADENOSINE TRANSFERASE"/>
    <property type="match status" value="1"/>
</dbReference>
<proteinExistence type="predicted"/>
<keyword evidence="2 6" id="KW-0808">Transferase</keyword>
<dbReference type="AlphaFoldDB" id="A0A5B9VZ91"/>
<keyword evidence="3" id="KW-0949">S-adenosyl-L-methionine</keyword>
<dbReference type="Proteomes" id="UP000324233">
    <property type="component" value="Chromosome"/>
</dbReference>